<dbReference type="InterPro" id="IPR029058">
    <property type="entry name" value="AB_hydrolase_fold"/>
</dbReference>
<protein>
    <submittedName>
        <fullName evidence="5">Proline iminopeptidase</fullName>
    </submittedName>
</protein>
<sequence>MSSTEVPQEPLKSSCDSVPAETEDKALELARRRVSAAELVKSTLYNAKSSSVDKFYTINEMEFRTPLMHHGSQDTETITVTVRAVLSEAKGADCTDTVRRNSEIKLDFSKPIAAYLVGGPGSDNPPTANPALNDFYLEKGFQILYMDYRGTGSSHELRADQLDKVFTKGVEIQKECLLANFEGGDEKLAEYLTHFRQDNIVRDLEAVRLFLSGEKSKGTKKNAEQVKLTLIGQSYGGWVAFSYLSFYPNALDMVLVTGGVPPIGKTAETVYRQTFTATINANYTFYEKNPGHGEIARKVVEWVETNTTGGNHIQMPGGGHLTTGRFLCLGRTLGTTGGYKKVAKALNECLADITSLGKLSDETLKNIEGWIRFEERVLYCVLQEAIYTDIGCGPSGWAAEKVARELPEFSWLNDGKLPAGNITFYAEHVFNFHYDQFKSLKHLRGAANILAKKDDWAPLFDLVRLRKNKVPIASLCYKNDIFIDAELSEKTKKATTSICQEVDETLMHTAVKDMSGKVLPRLWRILGDAVADSKGIDRSGVLDSDRKNAATLLACISR</sequence>
<dbReference type="HOGENOM" id="CLU_024518_2_1_1"/>
<dbReference type="InterPro" id="IPR051601">
    <property type="entry name" value="Serine_prot/Carboxylest_S33"/>
</dbReference>
<dbReference type="OrthoDB" id="1898734at2759"/>
<keyword evidence="2" id="KW-0378">Hydrolase</keyword>
<dbReference type="PANTHER" id="PTHR43248">
    <property type="entry name" value="2-SUCCINYL-6-HYDROXY-2,4-CYCLOHEXADIENE-1-CARBOXYLATE SYNTHASE"/>
    <property type="match status" value="1"/>
</dbReference>
<feature type="domain" description="AB hydrolase-1" evidence="4">
    <location>
        <begin position="119"/>
        <end position="259"/>
    </location>
</feature>
<proteinExistence type="inferred from homology"/>
<evidence type="ECO:0000256" key="3">
    <source>
        <dbReference type="SAM" id="MobiDB-lite"/>
    </source>
</evidence>
<dbReference type="GO" id="GO:0016787">
    <property type="term" value="F:hydrolase activity"/>
    <property type="evidence" value="ECO:0007669"/>
    <property type="project" value="UniProtKB-KW"/>
</dbReference>
<accession>S3BSJ0</accession>
<evidence type="ECO:0000256" key="2">
    <source>
        <dbReference type="ARBA" id="ARBA00022801"/>
    </source>
</evidence>
<evidence type="ECO:0000256" key="1">
    <source>
        <dbReference type="ARBA" id="ARBA00010088"/>
    </source>
</evidence>
<evidence type="ECO:0000259" key="4">
    <source>
        <dbReference type="Pfam" id="PF00561"/>
    </source>
</evidence>
<dbReference type="Proteomes" id="UP000016923">
    <property type="component" value="Unassembled WGS sequence"/>
</dbReference>
<dbReference type="EMBL" id="KE148180">
    <property type="protein sequence ID" value="EPE02361.1"/>
    <property type="molecule type" value="Genomic_DNA"/>
</dbReference>
<evidence type="ECO:0000313" key="5">
    <source>
        <dbReference type="EMBL" id="EPE02361.1"/>
    </source>
</evidence>
<dbReference type="OMA" id="ILHIDER"/>
<dbReference type="SUPFAM" id="SSF53474">
    <property type="entry name" value="alpha/beta-Hydrolases"/>
    <property type="match status" value="1"/>
</dbReference>
<name>S3BSJ0_OPHP1</name>
<dbReference type="PANTHER" id="PTHR43248:SF2">
    <property type="entry name" value="PROLYL AMINOPEPTIDASE"/>
    <property type="match status" value="1"/>
</dbReference>
<reference evidence="5 6" key="1">
    <citation type="journal article" date="2013" name="BMC Genomics">
        <title>The genome and transcriptome of the pine saprophyte Ophiostoma piceae, and a comparison with the bark beetle-associated pine pathogen Grosmannia clavigera.</title>
        <authorList>
            <person name="Haridas S."/>
            <person name="Wang Y."/>
            <person name="Lim L."/>
            <person name="Massoumi Alamouti S."/>
            <person name="Jackman S."/>
            <person name="Docking R."/>
            <person name="Robertson G."/>
            <person name="Birol I."/>
            <person name="Bohlmann J."/>
            <person name="Breuil C."/>
        </authorList>
    </citation>
    <scope>NUCLEOTIDE SEQUENCE [LARGE SCALE GENOMIC DNA]</scope>
    <source>
        <strain evidence="5 6">UAMH 11346</strain>
    </source>
</reference>
<organism evidence="5 6">
    <name type="scientific">Ophiostoma piceae (strain UAMH 11346)</name>
    <name type="common">Sap stain fungus</name>
    <dbReference type="NCBI Taxonomy" id="1262450"/>
    <lineage>
        <taxon>Eukaryota</taxon>
        <taxon>Fungi</taxon>
        <taxon>Dikarya</taxon>
        <taxon>Ascomycota</taxon>
        <taxon>Pezizomycotina</taxon>
        <taxon>Sordariomycetes</taxon>
        <taxon>Sordariomycetidae</taxon>
        <taxon>Ophiostomatales</taxon>
        <taxon>Ophiostomataceae</taxon>
        <taxon>Ophiostoma</taxon>
    </lineage>
</organism>
<evidence type="ECO:0000313" key="6">
    <source>
        <dbReference type="Proteomes" id="UP000016923"/>
    </source>
</evidence>
<dbReference type="STRING" id="1262450.S3BSJ0"/>
<gene>
    <name evidence="5" type="ORF">F503_03946</name>
</gene>
<dbReference type="Gene3D" id="3.40.50.1820">
    <property type="entry name" value="alpha/beta hydrolase"/>
    <property type="match status" value="1"/>
</dbReference>
<feature type="region of interest" description="Disordered" evidence="3">
    <location>
        <begin position="1"/>
        <end position="20"/>
    </location>
</feature>
<comment type="similarity">
    <text evidence="1">Belongs to the peptidase S33 family.</text>
</comment>
<dbReference type="VEuPathDB" id="FungiDB:F503_03946"/>
<dbReference type="InterPro" id="IPR000073">
    <property type="entry name" value="AB_hydrolase_1"/>
</dbReference>
<dbReference type="Pfam" id="PF00561">
    <property type="entry name" value="Abhydrolase_1"/>
    <property type="match status" value="1"/>
</dbReference>
<keyword evidence="6" id="KW-1185">Reference proteome</keyword>
<dbReference type="AlphaFoldDB" id="S3BSJ0"/>
<dbReference type="eggNOG" id="ENOG502QSNW">
    <property type="taxonomic scope" value="Eukaryota"/>
</dbReference>